<evidence type="ECO:0000256" key="2">
    <source>
        <dbReference type="ARBA" id="ARBA00022737"/>
    </source>
</evidence>
<evidence type="ECO:0000256" key="1">
    <source>
        <dbReference type="ARBA" id="ARBA00022574"/>
    </source>
</evidence>
<proteinExistence type="predicted"/>
<keyword evidence="2" id="KW-0677">Repeat</keyword>
<dbReference type="PANTHER" id="PTHR44472">
    <property type="entry name" value="DDB1- AND CUL4-ASSOCIATED FACTOR 4-RELATED"/>
    <property type="match status" value="1"/>
</dbReference>
<keyword evidence="4" id="KW-1185">Reference proteome</keyword>
<reference evidence="3 4" key="1">
    <citation type="journal article" date="2023" name="bioRxiv">
        <title>High-quality genome assemblies of four members of thePodospora anserinaspecies complex.</title>
        <authorList>
            <person name="Ament-Velasquez S.L."/>
            <person name="Vogan A.A."/>
            <person name="Wallerman O."/>
            <person name="Hartmann F."/>
            <person name="Gautier V."/>
            <person name="Silar P."/>
            <person name="Giraud T."/>
            <person name="Johannesson H."/>
        </authorList>
    </citation>
    <scope>NUCLEOTIDE SEQUENCE [LARGE SCALE GENOMIC DNA]</scope>
    <source>
        <strain evidence="3 4">CBS 112042</strain>
    </source>
</reference>
<dbReference type="PANTHER" id="PTHR44472:SF1">
    <property type="entry name" value="DDB1 AND CUL4 ASSOCIATED FACTOR 4"/>
    <property type="match status" value="1"/>
</dbReference>
<keyword evidence="1" id="KW-0853">WD repeat</keyword>
<dbReference type="InterPro" id="IPR036322">
    <property type="entry name" value="WD40_repeat_dom_sf"/>
</dbReference>
<protein>
    <submittedName>
        <fullName evidence="3">Uncharacterized protein</fullName>
    </submittedName>
</protein>
<dbReference type="Proteomes" id="UP001322138">
    <property type="component" value="Unassembled WGS sequence"/>
</dbReference>
<dbReference type="EMBL" id="JAFFGZ010000005">
    <property type="protein sequence ID" value="KAK4644656.1"/>
    <property type="molecule type" value="Genomic_DNA"/>
</dbReference>
<dbReference type="RefSeq" id="XP_062733632.1">
    <property type="nucleotide sequence ID" value="XM_062877822.1"/>
</dbReference>
<dbReference type="GeneID" id="87897304"/>
<evidence type="ECO:0000313" key="4">
    <source>
        <dbReference type="Proteomes" id="UP001322138"/>
    </source>
</evidence>
<dbReference type="SUPFAM" id="SSF50978">
    <property type="entry name" value="WD40 repeat-like"/>
    <property type="match status" value="1"/>
</dbReference>
<evidence type="ECO:0000313" key="3">
    <source>
        <dbReference type="EMBL" id="KAK4644656.1"/>
    </source>
</evidence>
<name>A0ABR0FL44_9PEZI</name>
<dbReference type="InterPro" id="IPR052254">
    <property type="entry name" value="CUL4-DDB1_E3_ligase_receptor"/>
</dbReference>
<organism evidence="3 4">
    <name type="scientific">Podospora bellae-mahoneyi</name>
    <dbReference type="NCBI Taxonomy" id="2093777"/>
    <lineage>
        <taxon>Eukaryota</taxon>
        <taxon>Fungi</taxon>
        <taxon>Dikarya</taxon>
        <taxon>Ascomycota</taxon>
        <taxon>Pezizomycotina</taxon>
        <taxon>Sordariomycetes</taxon>
        <taxon>Sordariomycetidae</taxon>
        <taxon>Sordariales</taxon>
        <taxon>Podosporaceae</taxon>
        <taxon>Podospora</taxon>
    </lineage>
</organism>
<sequence>MPPPREIPGFYYDEVKRKYFKIEDSKRTVLPGGAAAWGSEGEVKRRRKEVERERGEREWKERVRRERVRKVDVGWVLGRETGREGDDGIVKEWAGGLEDRGKIKMWVNLEEGDGGVIDCFYVAGQREAQKEGRKEWEDGWEKEEDEVGEESVWVFAVLHSGGLITTLRNNYINAGDWSPEETGARLVLGTQRGVYCARGPGATAATTEMDTRRRPAKLMPPFRGDVLAVDFLHAQPQVVLAGTRSGHVCQLDTRTAPEAWDSMVFRHKSSVAHLRAVGGFDVLAAGPKNAMCIYDLRFVKAKEQKAGEKPFEPWERNTAAPAVEFPDYRNEAHIKIGLDVLTQPGYGHGVVAAAHDDCTVGLYSLRDGSRMPSGDVDKSKAPGVVKAIQFQTVASDQHPSLFVGVGSVIQKFSY</sequence>
<comment type="caution">
    <text evidence="3">The sequence shown here is derived from an EMBL/GenBank/DDBJ whole genome shotgun (WGS) entry which is preliminary data.</text>
</comment>
<gene>
    <name evidence="3" type="ORF">QC761_306810</name>
</gene>
<accession>A0ABR0FL44</accession>